<gene>
    <name evidence="2" type="ORF">HD556DRAFT_410397</name>
</gene>
<keyword evidence="3" id="KW-1185">Reference proteome</keyword>
<dbReference type="RefSeq" id="XP_041160944.1">
    <property type="nucleotide sequence ID" value="XM_041310530.1"/>
</dbReference>
<feature type="compositionally biased region" description="Basic and acidic residues" evidence="1">
    <location>
        <begin position="179"/>
        <end position="191"/>
    </location>
</feature>
<dbReference type="GeneID" id="64604294"/>
<evidence type="ECO:0000313" key="3">
    <source>
        <dbReference type="Proteomes" id="UP000719766"/>
    </source>
</evidence>
<reference evidence="2" key="1">
    <citation type="journal article" date="2020" name="New Phytol.">
        <title>Comparative genomics reveals dynamic genome evolution in host specialist ectomycorrhizal fungi.</title>
        <authorList>
            <person name="Lofgren L.A."/>
            <person name="Nguyen N.H."/>
            <person name="Vilgalys R."/>
            <person name="Ruytinx J."/>
            <person name="Liao H.L."/>
            <person name="Branco S."/>
            <person name="Kuo A."/>
            <person name="LaButti K."/>
            <person name="Lipzen A."/>
            <person name="Andreopoulos W."/>
            <person name="Pangilinan J."/>
            <person name="Riley R."/>
            <person name="Hundley H."/>
            <person name="Na H."/>
            <person name="Barry K."/>
            <person name="Grigoriev I.V."/>
            <person name="Stajich J.E."/>
            <person name="Kennedy P.G."/>
        </authorList>
    </citation>
    <scope>NUCLEOTIDE SEQUENCE</scope>
    <source>
        <strain evidence="2">S12</strain>
    </source>
</reference>
<dbReference type="EMBL" id="JABBWE010000024">
    <property type="protein sequence ID" value="KAG1794905.1"/>
    <property type="molecule type" value="Genomic_DNA"/>
</dbReference>
<dbReference type="OrthoDB" id="3265817at2759"/>
<dbReference type="Proteomes" id="UP000719766">
    <property type="component" value="Unassembled WGS sequence"/>
</dbReference>
<evidence type="ECO:0000313" key="2">
    <source>
        <dbReference type="EMBL" id="KAG1794905.1"/>
    </source>
</evidence>
<feature type="region of interest" description="Disordered" evidence="1">
    <location>
        <begin position="179"/>
        <end position="211"/>
    </location>
</feature>
<protein>
    <submittedName>
        <fullName evidence="2">Uncharacterized protein</fullName>
    </submittedName>
</protein>
<dbReference type="AlphaFoldDB" id="A0A9P7DJ30"/>
<comment type="caution">
    <text evidence="2">The sequence shown here is derived from an EMBL/GenBank/DDBJ whole genome shotgun (WGS) entry which is preliminary data.</text>
</comment>
<organism evidence="2 3">
    <name type="scientific">Suillus plorans</name>
    <dbReference type="NCBI Taxonomy" id="116603"/>
    <lineage>
        <taxon>Eukaryota</taxon>
        <taxon>Fungi</taxon>
        <taxon>Dikarya</taxon>
        <taxon>Basidiomycota</taxon>
        <taxon>Agaricomycotina</taxon>
        <taxon>Agaricomycetes</taxon>
        <taxon>Agaricomycetidae</taxon>
        <taxon>Boletales</taxon>
        <taxon>Suillineae</taxon>
        <taxon>Suillaceae</taxon>
        <taxon>Suillus</taxon>
    </lineage>
</organism>
<name>A0A9P7DJ30_9AGAM</name>
<feature type="region of interest" description="Disordered" evidence="1">
    <location>
        <begin position="59"/>
        <end position="95"/>
    </location>
</feature>
<accession>A0A9P7DJ30</accession>
<proteinExistence type="predicted"/>
<sequence length="211" mass="23691">MSVTTRLDNDHEVVAKLSSEHTPSPNSSLIFPTITNFNSSNSSPSSTCFSLGHMPTVRFAPLPSPDPNRKRSDCPLGMAARSRRRRPTREGRQQGRPLWTYDPVVEDPLIKDPLVTLGKFVKSASRNLWRRVRERNGLADQAEPIQHDAVLEIKPRNGHEQLVEVVPAHRQAVISEVGTRSERPALDDKNLKWRRRRTTGSTNMPSAPGLH</sequence>
<evidence type="ECO:0000256" key="1">
    <source>
        <dbReference type="SAM" id="MobiDB-lite"/>
    </source>
</evidence>